<dbReference type="InterPro" id="IPR015919">
    <property type="entry name" value="Cadherin-like_sf"/>
</dbReference>
<dbReference type="Gene3D" id="2.60.40.60">
    <property type="entry name" value="Cadherins"/>
    <property type="match status" value="1"/>
</dbReference>
<dbReference type="KEGG" id="rdi:CMV14_23515"/>
<evidence type="ECO:0000313" key="4">
    <source>
        <dbReference type="Proteomes" id="UP000218934"/>
    </source>
</evidence>
<dbReference type="SUPFAM" id="SSF50952">
    <property type="entry name" value="Soluble quinoprotein glucose dehydrogenase"/>
    <property type="match status" value="1"/>
</dbReference>
<organism evidence="3 4">
    <name type="scientific">Rhizorhabdus dicambivorans</name>
    <dbReference type="NCBI Taxonomy" id="1850238"/>
    <lineage>
        <taxon>Bacteria</taxon>
        <taxon>Pseudomonadati</taxon>
        <taxon>Pseudomonadota</taxon>
        <taxon>Alphaproteobacteria</taxon>
        <taxon>Sphingomonadales</taxon>
        <taxon>Sphingomonadaceae</taxon>
        <taxon>Rhizorhabdus</taxon>
    </lineage>
</organism>
<dbReference type="OrthoDB" id="9773411at2"/>
<dbReference type="GO" id="GO:0016020">
    <property type="term" value="C:membrane"/>
    <property type="evidence" value="ECO:0007669"/>
    <property type="project" value="InterPro"/>
</dbReference>
<sequence length="492" mass="50280">MLAACGGGGSSGGGGSANRAPSFTSGTTASVAENSSGTVYTAAATDPDGNSLTYSLVGGPDRNAFQISASGALSFVSSPDFEAPADANGDNVYQVDIQASDGSLTATLSLSITVTNGGNDAFRVRRAGTGFVQPVFVAPVPDNSGRVFVVQRGGLVRILNPATGAVAAQPFLDVSGIIASDGERGLLGFATAPDFANSGAFFIYMTNSAGTNEVRRYTASAGNRDVADPASGDIILSMPHPGFSNHNGGWIGFGPDNLLYVATGDGGGAGDPNGNAQNRNSLLGKILRIDVRSDGFSSDPARDYAIPPGNPFASSGGAPELWALGLRNPFRNSFDPVSGFLLIGDVGQGAVEEIDLMRPTDGGANFGWNLREGSQAYNGGANSSAFTPPVAEYGHGSGPTQGNTVTGGHVYRGPVEGLRGHYVFGDFISGNIWSIPLSRFVLGQTVPASQFTIRNPAPNAGTIGMPVSFGVDQSGNLYIVDFDGEIFVIEPA</sequence>
<feature type="compositionally biased region" description="Polar residues" evidence="1">
    <location>
        <begin position="19"/>
        <end position="29"/>
    </location>
</feature>
<protein>
    <submittedName>
        <fullName evidence="3">Cadherin domain-containing protein</fullName>
    </submittedName>
</protein>
<dbReference type="SUPFAM" id="SSF49313">
    <property type="entry name" value="Cadherin-like"/>
    <property type="match status" value="1"/>
</dbReference>
<dbReference type="Gene3D" id="2.120.10.30">
    <property type="entry name" value="TolB, C-terminal domain"/>
    <property type="match status" value="1"/>
</dbReference>
<dbReference type="PROSITE" id="PS50268">
    <property type="entry name" value="CADHERIN_2"/>
    <property type="match status" value="1"/>
</dbReference>
<keyword evidence="4" id="KW-1185">Reference proteome</keyword>
<proteinExistence type="predicted"/>
<dbReference type="InterPro" id="IPR002126">
    <property type="entry name" value="Cadherin-like_dom"/>
</dbReference>
<dbReference type="InterPro" id="IPR012938">
    <property type="entry name" value="Glc/Sorbosone_DH"/>
</dbReference>
<dbReference type="Proteomes" id="UP000218934">
    <property type="component" value="Unassembled WGS sequence"/>
</dbReference>
<feature type="region of interest" description="Disordered" evidence="1">
    <location>
        <begin position="1"/>
        <end position="29"/>
    </location>
</feature>
<dbReference type="InterPro" id="IPR011041">
    <property type="entry name" value="Quinoprot_gluc/sorb_DH_b-prop"/>
</dbReference>
<evidence type="ECO:0000313" key="3">
    <source>
        <dbReference type="EMBL" id="PCE40522.1"/>
    </source>
</evidence>
<dbReference type="InterPro" id="IPR011042">
    <property type="entry name" value="6-blade_b-propeller_TolB-like"/>
</dbReference>
<dbReference type="GO" id="GO:0007156">
    <property type="term" value="P:homophilic cell adhesion via plasma membrane adhesion molecules"/>
    <property type="evidence" value="ECO:0007669"/>
    <property type="project" value="InterPro"/>
</dbReference>
<dbReference type="EMBL" id="NWUF01000027">
    <property type="protein sequence ID" value="PCE40522.1"/>
    <property type="molecule type" value="Genomic_DNA"/>
</dbReference>
<reference evidence="3 4" key="1">
    <citation type="submission" date="2017-09" db="EMBL/GenBank/DDBJ databases">
        <title>The Catabolism of 3,6-Dichlorosalicylic acid is Initiated by the Cytochrome P450 Monooxygenase DsmABC in Rhizorhabdus dicambivorans Ndbn-20.</title>
        <authorList>
            <person name="Na L."/>
        </authorList>
    </citation>
    <scope>NUCLEOTIDE SEQUENCE [LARGE SCALE GENOMIC DNA]</scope>
    <source>
        <strain evidence="3 4">Ndbn-20m</strain>
    </source>
</reference>
<dbReference type="Pfam" id="PF07995">
    <property type="entry name" value="GSDH"/>
    <property type="match status" value="1"/>
</dbReference>
<comment type="caution">
    <text evidence="3">The sequence shown here is derived from an EMBL/GenBank/DDBJ whole genome shotgun (WGS) entry which is preliminary data.</text>
</comment>
<dbReference type="Pfam" id="PF17963">
    <property type="entry name" value="Big_9"/>
    <property type="match status" value="1"/>
</dbReference>
<dbReference type="PANTHER" id="PTHR19328:SF75">
    <property type="entry name" value="ALDOSE SUGAR DEHYDROGENASE YLII"/>
    <property type="match status" value="1"/>
</dbReference>
<evidence type="ECO:0000256" key="1">
    <source>
        <dbReference type="SAM" id="MobiDB-lite"/>
    </source>
</evidence>
<evidence type="ECO:0000259" key="2">
    <source>
        <dbReference type="PROSITE" id="PS50268"/>
    </source>
</evidence>
<gene>
    <name evidence="3" type="ORF">COO09_20115</name>
</gene>
<dbReference type="GO" id="GO:0005509">
    <property type="term" value="F:calcium ion binding"/>
    <property type="evidence" value="ECO:0007669"/>
    <property type="project" value="InterPro"/>
</dbReference>
<feature type="domain" description="Cadherin" evidence="2">
    <location>
        <begin position="23"/>
        <end position="136"/>
    </location>
</feature>
<dbReference type="AlphaFoldDB" id="A0A2A4FS58"/>
<dbReference type="CDD" id="cd11304">
    <property type="entry name" value="Cadherin_repeat"/>
    <property type="match status" value="1"/>
</dbReference>
<feature type="compositionally biased region" description="Gly residues" evidence="1">
    <location>
        <begin position="1"/>
        <end position="16"/>
    </location>
</feature>
<name>A0A2A4FS58_9SPHN</name>
<dbReference type="PANTHER" id="PTHR19328">
    <property type="entry name" value="HEDGEHOG-INTERACTING PROTEIN"/>
    <property type="match status" value="1"/>
</dbReference>
<accession>A0A2A4FS58</accession>